<evidence type="ECO:0000313" key="2">
    <source>
        <dbReference type="Proteomes" id="UP001172082"/>
    </source>
</evidence>
<protein>
    <recommendedName>
        <fullName evidence="3">TfoX N-terminal domain-containing protein</fullName>
    </recommendedName>
</protein>
<accession>A0ABT8KJM1</accession>
<dbReference type="Proteomes" id="UP001172082">
    <property type="component" value="Unassembled WGS sequence"/>
</dbReference>
<reference evidence="1" key="1">
    <citation type="submission" date="2023-06" db="EMBL/GenBank/DDBJ databases">
        <title>Genomic of Parafulvivirga corallium.</title>
        <authorList>
            <person name="Wang G."/>
        </authorList>
    </citation>
    <scope>NUCLEOTIDE SEQUENCE</scope>
    <source>
        <strain evidence="1">BMA10</strain>
    </source>
</reference>
<name>A0ABT8KJM1_9BACT</name>
<proteinExistence type="predicted"/>
<dbReference type="Gene3D" id="3.30.1460.30">
    <property type="entry name" value="YgaC/TfoX-N like chaperone"/>
    <property type="match status" value="1"/>
</dbReference>
<evidence type="ECO:0008006" key="3">
    <source>
        <dbReference type="Google" id="ProtNLM"/>
    </source>
</evidence>
<dbReference type="RefSeq" id="WP_346750930.1">
    <property type="nucleotide sequence ID" value="NZ_JAUJEA010000002.1"/>
</dbReference>
<evidence type="ECO:0000313" key="1">
    <source>
        <dbReference type="EMBL" id="MDN5200900.1"/>
    </source>
</evidence>
<organism evidence="1 2">
    <name type="scientific">Splendidivirga corallicola</name>
    <dbReference type="NCBI Taxonomy" id="3051826"/>
    <lineage>
        <taxon>Bacteria</taxon>
        <taxon>Pseudomonadati</taxon>
        <taxon>Bacteroidota</taxon>
        <taxon>Cytophagia</taxon>
        <taxon>Cytophagales</taxon>
        <taxon>Splendidivirgaceae</taxon>
        <taxon>Splendidivirga</taxon>
    </lineage>
</organism>
<comment type="caution">
    <text evidence="1">The sequence shown here is derived from an EMBL/GenBank/DDBJ whole genome shotgun (WGS) entry which is preliminary data.</text>
</comment>
<dbReference type="EMBL" id="JAUJEA010000002">
    <property type="protein sequence ID" value="MDN5200900.1"/>
    <property type="molecule type" value="Genomic_DNA"/>
</dbReference>
<dbReference type="SUPFAM" id="SSF159894">
    <property type="entry name" value="YgaC/TfoX-N like"/>
    <property type="match status" value="1"/>
</dbReference>
<keyword evidence="2" id="KW-1185">Reference proteome</keyword>
<sequence>MNITEIAQYLSGEQEVTPGKMFGWECLKVNGNVFLTITPEGPVFKLDQTAIAETLRMSGAAQFDPMKNGTVMKEWVLVNDANEAQWKELSRRAMLFVATLPPKTKKTKK</sequence>
<gene>
    <name evidence="1" type="ORF">QQ008_05995</name>
</gene>